<keyword evidence="5" id="KW-0732">Signal</keyword>
<reference evidence="8 9" key="1">
    <citation type="submission" date="2019-02" db="EMBL/GenBank/DDBJ databases">
        <title>Deep-cultivation of Planctomycetes and their phenomic and genomic characterization uncovers novel biology.</title>
        <authorList>
            <person name="Wiegand S."/>
            <person name="Jogler M."/>
            <person name="Boedeker C."/>
            <person name="Pinto D."/>
            <person name="Vollmers J."/>
            <person name="Rivas-Marin E."/>
            <person name="Kohn T."/>
            <person name="Peeters S.H."/>
            <person name="Heuer A."/>
            <person name="Rast P."/>
            <person name="Oberbeckmann S."/>
            <person name="Bunk B."/>
            <person name="Jeske O."/>
            <person name="Meyerdierks A."/>
            <person name="Storesund J.E."/>
            <person name="Kallscheuer N."/>
            <person name="Luecker S."/>
            <person name="Lage O.M."/>
            <person name="Pohl T."/>
            <person name="Merkel B.J."/>
            <person name="Hornburger P."/>
            <person name="Mueller R.-W."/>
            <person name="Bruemmer F."/>
            <person name="Labrenz M."/>
            <person name="Spormann A.M."/>
            <person name="Op Den Camp H."/>
            <person name="Overmann J."/>
            <person name="Amann R."/>
            <person name="Jetten M.S.M."/>
            <person name="Mascher T."/>
            <person name="Medema M.H."/>
            <person name="Devos D.P."/>
            <person name="Kaster A.-K."/>
            <person name="Ovreas L."/>
            <person name="Rohde M."/>
            <person name="Galperin M.Y."/>
            <person name="Jogler C."/>
        </authorList>
    </citation>
    <scope>NUCLEOTIDE SEQUENCE [LARGE SCALE GENOMIC DNA]</scope>
    <source>
        <strain evidence="8 9">Pla22</strain>
    </source>
</reference>
<keyword evidence="4" id="KW-0964">Secreted</keyword>
<dbReference type="GO" id="GO:0046373">
    <property type="term" value="P:L-arabinose metabolic process"/>
    <property type="evidence" value="ECO:0007669"/>
    <property type="project" value="InterPro"/>
</dbReference>
<evidence type="ECO:0000256" key="6">
    <source>
        <dbReference type="ARBA" id="ARBA00022801"/>
    </source>
</evidence>
<comment type="caution">
    <text evidence="8">The sequence shown here is derived from an EMBL/GenBank/DDBJ whole genome shotgun (WGS) entry which is preliminary data.</text>
</comment>
<gene>
    <name evidence="8" type="primary">xynC</name>
    <name evidence="8" type="ORF">Pla22_32090</name>
</gene>
<dbReference type="GO" id="GO:0005576">
    <property type="term" value="C:extracellular region"/>
    <property type="evidence" value="ECO:0007669"/>
    <property type="project" value="UniProtKB-SubCell"/>
</dbReference>
<dbReference type="EC" id="3.2.1.55" evidence="3"/>
<name>A0A5C5WI37_9BACT</name>
<dbReference type="PANTHER" id="PTHR40631:SF2">
    <property type="entry name" value="ALPHA-L-ARABINOFURANOSIDASE"/>
    <property type="match status" value="1"/>
</dbReference>
<accession>A0A5C5WI37</accession>
<dbReference type="Gene3D" id="2.115.10.20">
    <property type="entry name" value="Glycosyl hydrolase domain, family 43"/>
    <property type="match status" value="1"/>
</dbReference>
<dbReference type="SUPFAM" id="SSF75005">
    <property type="entry name" value="Arabinanase/levansucrase/invertase"/>
    <property type="match status" value="1"/>
</dbReference>
<dbReference type="Pfam" id="PF03664">
    <property type="entry name" value="Glyco_hydro_62"/>
    <property type="match status" value="1"/>
</dbReference>
<comment type="catalytic activity">
    <reaction evidence="1">
        <text>Hydrolysis of terminal non-reducing alpha-L-arabinofuranoside residues in alpha-L-arabinosides.</text>
        <dbReference type="EC" id="3.2.1.55"/>
    </reaction>
</comment>
<dbReference type="GO" id="GO:0046556">
    <property type="term" value="F:alpha-L-arabinofuranosidase activity"/>
    <property type="evidence" value="ECO:0007669"/>
    <property type="project" value="UniProtKB-EC"/>
</dbReference>
<evidence type="ECO:0000256" key="4">
    <source>
        <dbReference type="ARBA" id="ARBA00022525"/>
    </source>
</evidence>
<dbReference type="OrthoDB" id="9795554at2"/>
<dbReference type="PROSITE" id="PS51257">
    <property type="entry name" value="PROKAR_LIPOPROTEIN"/>
    <property type="match status" value="1"/>
</dbReference>
<sequence length="353" mass="40623">MAWLRTEMAWLRTWVLMGAVMGMACPSWSADPFQTGDFRWTVTRPFLSVNAQRFPPSEDHPWLAIKDPSIVRHDGRWHLFCTLRKQIEGDGRIRIGYLSFEDWDDAVDADWSVLDLTMGYHGAPQIFFFEPHQTWYLVYQAEDSTRELKYGPCYSTNPDITNPAGWTLPEPLYVVKEGARAGLDYWVICDDANAYLFFTTLDGHMWRSRTAIDRFPSGPWTDPTVALKADLFEASHTYSLHGRNQFLTVVEAQGDQRRYFKGFLADSLDGPWKPLAATPKHPLVSPKNVVNQSDSWSTSYSHGEFIRMGINEHLEVDPNGLELLFQGANDQEYRQPDYGQIRWRLGRLMLQGS</sequence>
<evidence type="ECO:0000256" key="1">
    <source>
        <dbReference type="ARBA" id="ARBA00001462"/>
    </source>
</evidence>
<dbReference type="CDD" id="cd08987">
    <property type="entry name" value="GH62"/>
    <property type="match status" value="1"/>
</dbReference>
<dbReference type="InterPro" id="IPR005193">
    <property type="entry name" value="GH62_arabinosidase"/>
</dbReference>
<keyword evidence="7 8" id="KW-0326">Glycosidase</keyword>
<comment type="subcellular location">
    <subcellularLocation>
        <location evidence="2">Secreted</location>
    </subcellularLocation>
</comment>
<proteinExistence type="predicted"/>
<organism evidence="8 9">
    <name type="scientific">Rubripirellula amarantea</name>
    <dbReference type="NCBI Taxonomy" id="2527999"/>
    <lineage>
        <taxon>Bacteria</taxon>
        <taxon>Pseudomonadati</taxon>
        <taxon>Planctomycetota</taxon>
        <taxon>Planctomycetia</taxon>
        <taxon>Pirellulales</taxon>
        <taxon>Pirellulaceae</taxon>
        <taxon>Rubripirellula</taxon>
    </lineage>
</organism>
<dbReference type="PANTHER" id="PTHR40631">
    <property type="entry name" value="ALPHA-L-ARABINOFURANOSIDASE AXHA-2-RELATED"/>
    <property type="match status" value="1"/>
</dbReference>
<dbReference type="EMBL" id="SJPI01000002">
    <property type="protein sequence ID" value="TWT50466.1"/>
    <property type="molecule type" value="Genomic_DNA"/>
</dbReference>
<evidence type="ECO:0000256" key="2">
    <source>
        <dbReference type="ARBA" id="ARBA00004613"/>
    </source>
</evidence>
<evidence type="ECO:0000313" key="9">
    <source>
        <dbReference type="Proteomes" id="UP000316598"/>
    </source>
</evidence>
<evidence type="ECO:0000256" key="5">
    <source>
        <dbReference type="ARBA" id="ARBA00022729"/>
    </source>
</evidence>
<protein>
    <recommendedName>
        <fullName evidence="3">non-reducing end alpha-L-arabinofuranosidase</fullName>
        <ecNumber evidence="3">3.2.1.55</ecNumber>
    </recommendedName>
</protein>
<dbReference type="InterPro" id="IPR023296">
    <property type="entry name" value="Glyco_hydro_beta-prop_sf"/>
</dbReference>
<evidence type="ECO:0000256" key="7">
    <source>
        <dbReference type="ARBA" id="ARBA00023295"/>
    </source>
</evidence>
<keyword evidence="6 8" id="KW-0378">Hydrolase</keyword>
<dbReference type="Proteomes" id="UP000316598">
    <property type="component" value="Unassembled WGS sequence"/>
</dbReference>
<dbReference type="AlphaFoldDB" id="A0A5C5WI37"/>
<keyword evidence="9" id="KW-1185">Reference proteome</keyword>
<evidence type="ECO:0000256" key="3">
    <source>
        <dbReference type="ARBA" id="ARBA00012670"/>
    </source>
</evidence>
<dbReference type="RefSeq" id="WP_146515691.1">
    <property type="nucleotide sequence ID" value="NZ_SJPI01000002.1"/>
</dbReference>
<evidence type="ECO:0000313" key="8">
    <source>
        <dbReference type="EMBL" id="TWT50466.1"/>
    </source>
</evidence>